<reference evidence="1 2" key="1">
    <citation type="journal article" date="2014" name="PLoS Genet.">
        <title>Phylogenetically driven sequencing of extremely halophilic archaea reveals strategies for static and dynamic osmo-response.</title>
        <authorList>
            <person name="Becker E.A."/>
            <person name="Seitzer P.M."/>
            <person name="Tritt A."/>
            <person name="Larsen D."/>
            <person name="Krusor M."/>
            <person name="Yao A.I."/>
            <person name="Wu D."/>
            <person name="Madern D."/>
            <person name="Eisen J.A."/>
            <person name="Darling A.E."/>
            <person name="Facciotti M.T."/>
        </authorList>
    </citation>
    <scope>NUCLEOTIDE SEQUENCE [LARGE SCALE GENOMIC DNA]</scope>
    <source>
        <strain evidence="1 2">DSM 10284</strain>
    </source>
</reference>
<keyword evidence="2" id="KW-1185">Reference proteome</keyword>
<evidence type="ECO:0000313" key="2">
    <source>
        <dbReference type="Proteomes" id="UP000011509"/>
    </source>
</evidence>
<dbReference type="OrthoDB" id="178002at2157"/>
<dbReference type="RefSeq" id="WP_006114847.1">
    <property type="nucleotide sequence ID" value="NZ_AOJL01000062.1"/>
</dbReference>
<accession>M0E6D1</accession>
<proteinExistence type="predicted"/>
<comment type="caution">
    <text evidence="1">The sequence shown here is derived from an EMBL/GenBank/DDBJ whole genome shotgun (WGS) entry which is preliminary data.</text>
</comment>
<gene>
    <name evidence="1" type="ORF">C464_16577</name>
</gene>
<sequence>MGVEIGGLDELRDQLDDVAGGDQVSFGELFDGAFMRRYTDFNDLDSFFEAGGWEIEGEEDFEAIPDDEFDDHVDENTRFNSWDAMLEKAASEWMADQLGL</sequence>
<dbReference type="EMBL" id="AOJL01000062">
    <property type="protein sequence ID" value="ELZ43360.1"/>
    <property type="molecule type" value="Genomic_DNA"/>
</dbReference>
<dbReference type="Proteomes" id="UP000011509">
    <property type="component" value="Unassembled WGS sequence"/>
</dbReference>
<organism evidence="1 2">
    <name type="scientific">Halorubrum coriense DSM 10284</name>
    <dbReference type="NCBI Taxonomy" id="1227466"/>
    <lineage>
        <taxon>Archaea</taxon>
        <taxon>Methanobacteriati</taxon>
        <taxon>Methanobacteriota</taxon>
        <taxon>Stenosarchaea group</taxon>
        <taxon>Halobacteria</taxon>
        <taxon>Halobacteriales</taxon>
        <taxon>Haloferacaceae</taxon>
        <taxon>Halorubrum</taxon>
    </lineage>
</organism>
<dbReference type="PATRIC" id="fig|1227466.3.peg.3294"/>
<protein>
    <submittedName>
        <fullName evidence="1">Uncharacterized protein</fullName>
    </submittedName>
</protein>
<name>M0E6D1_9EURY</name>
<evidence type="ECO:0000313" key="1">
    <source>
        <dbReference type="EMBL" id="ELZ43360.1"/>
    </source>
</evidence>
<dbReference type="AlphaFoldDB" id="M0E6D1"/>